<dbReference type="PANTHER" id="PTHR45989">
    <property type="entry name" value="TRANSLATION INITIATION FACTOR EIF-2B SUBUNIT GAMMA"/>
    <property type="match status" value="1"/>
</dbReference>
<evidence type="ECO:0000313" key="12">
    <source>
        <dbReference type="Proteomes" id="UP000790833"/>
    </source>
</evidence>
<dbReference type="GO" id="GO:0003743">
    <property type="term" value="F:translation initiation factor activity"/>
    <property type="evidence" value="ECO:0007669"/>
    <property type="project" value="UniProtKB-KW"/>
</dbReference>
<dbReference type="PANTHER" id="PTHR45989:SF1">
    <property type="entry name" value="TRANSLATION INITIATION FACTOR EIF-2B SUBUNIT GAMMA"/>
    <property type="match status" value="1"/>
</dbReference>
<comment type="subcellular location">
    <subcellularLocation>
        <location evidence="1">Cytoplasm</location>
        <location evidence="1">Cytosol</location>
    </subcellularLocation>
</comment>
<evidence type="ECO:0000256" key="8">
    <source>
        <dbReference type="ARBA" id="ARBA00046432"/>
    </source>
</evidence>
<dbReference type="GO" id="GO:0005851">
    <property type="term" value="C:eukaryotic translation initiation factor 2B complex"/>
    <property type="evidence" value="ECO:0007669"/>
    <property type="project" value="TreeGrafter"/>
</dbReference>
<dbReference type="Pfam" id="PF25084">
    <property type="entry name" value="LbH_EIF2B"/>
    <property type="match status" value="1"/>
</dbReference>
<evidence type="ECO:0000256" key="4">
    <source>
        <dbReference type="ARBA" id="ARBA00022540"/>
    </source>
</evidence>
<evidence type="ECO:0000256" key="6">
    <source>
        <dbReference type="ARBA" id="ARBA00044196"/>
    </source>
</evidence>
<dbReference type="GO" id="GO:0002183">
    <property type="term" value="P:cytoplasmic translational initiation"/>
    <property type="evidence" value="ECO:0007669"/>
    <property type="project" value="TreeGrafter"/>
</dbReference>
<accession>A0A9P7VB45</accession>
<dbReference type="GO" id="GO:0005085">
    <property type="term" value="F:guanyl-nucleotide exchange factor activity"/>
    <property type="evidence" value="ECO:0007669"/>
    <property type="project" value="TreeGrafter"/>
</dbReference>
<evidence type="ECO:0000256" key="5">
    <source>
        <dbReference type="ARBA" id="ARBA00022917"/>
    </source>
</evidence>
<comment type="subunit">
    <text evidence="8">Component of the translation initiation factor 2B (eIF2B) complex which is a heterodecamer of two sets of five different subunits: alpha, beta, gamma, delta and epsilon. Subunits alpha, beta and delta comprise a regulatory subcomplex and subunits epsilon and gamma comprise a catalytic subcomplex. Within the complex, the hexameric regulatory complex resides at the center, with the two heterodimeric catalytic subcomplexes bound on opposite sides.</text>
</comment>
<protein>
    <recommendedName>
        <fullName evidence="6">Translation initiation factor eIF2B subunit gamma</fullName>
    </recommendedName>
    <alternativeName>
        <fullName evidence="7">eIF2B GDP-GTP exchange factor subunit gamma</fullName>
    </alternativeName>
</protein>
<gene>
    <name evidence="11" type="ORF">KQ657_004497</name>
</gene>
<keyword evidence="3" id="KW-0963">Cytoplasm</keyword>
<dbReference type="SUPFAM" id="SSF53448">
    <property type="entry name" value="Nucleotide-diphospho-sugar transferases"/>
    <property type="match status" value="1"/>
</dbReference>
<keyword evidence="12" id="KW-1185">Reference proteome</keyword>
<evidence type="ECO:0000259" key="10">
    <source>
        <dbReference type="Pfam" id="PF25084"/>
    </source>
</evidence>
<dbReference type="Gene3D" id="2.160.10.10">
    <property type="entry name" value="Hexapeptide repeat proteins"/>
    <property type="match status" value="1"/>
</dbReference>
<dbReference type="EMBL" id="JAHMUF010000006">
    <property type="protein sequence ID" value="KAG7194816.1"/>
    <property type="molecule type" value="Genomic_DNA"/>
</dbReference>
<dbReference type="Proteomes" id="UP000790833">
    <property type="component" value="Unassembled WGS sequence"/>
</dbReference>
<evidence type="ECO:0000256" key="9">
    <source>
        <dbReference type="SAM" id="MobiDB-lite"/>
    </source>
</evidence>
<dbReference type="CDD" id="cd04652">
    <property type="entry name" value="LbH_eIF2B_gamma_C"/>
    <property type="match status" value="1"/>
</dbReference>
<dbReference type="AlphaFoldDB" id="A0A9P7VB45"/>
<dbReference type="InterPro" id="IPR051960">
    <property type="entry name" value="eIF2B_gamma"/>
</dbReference>
<evidence type="ECO:0000256" key="3">
    <source>
        <dbReference type="ARBA" id="ARBA00022490"/>
    </source>
</evidence>
<organism evidence="11 12">
    <name type="scientific">Scheffersomyces spartinae</name>
    <dbReference type="NCBI Taxonomy" id="45513"/>
    <lineage>
        <taxon>Eukaryota</taxon>
        <taxon>Fungi</taxon>
        <taxon>Dikarya</taxon>
        <taxon>Ascomycota</taxon>
        <taxon>Saccharomycotina</taxon>
        <taxon>Pichiomycetes</taxon>
        <taxon>Debaryomycetaceae</taxon>
        <taxon>Scheffersomyces</taxon>
    </lineage>
</organism>
<keyword evidence="5" id="KW-0648">Protein biosynthesis</keyword>
<keyword evidence="4" id="KW-0396">Initiation factor</keyword>
<comment type="similarity">
    <text evidence="2">Belongs to the eIF-2B gamma/epsilon subunits family.</text>
</comment>
<name>A0A9P7VB45_9ASCO</name>
<dbReference type="Gene3D" id="3.90.550.10">
    <property type="entry name" value="Spore Coat Polysaccharide Biosynthesis Protein SpsA, Chain A"/>
    <property type="match status" value="1"/>
</dbReference>
<sequence>MEFHVVILCGLGKQLTPFSQVRSTGIPKAVLPIANKPMVEYVLRWCELGFFPKVTIVTDSDSEQVIKQALVDHKKWVEEQKQSLTGEQAQPEAESVMDIDILSLNADTSGEVLYHIYKNNIIGAYKHFLLLPCDFVTDLPPQVLIEAYRNREESDIGISVHYRNLLDIEDKKHKIFPIEYTIFLELNDGQCQLLDLYSSADIEFQQALKIRTQMCWRYPNSSISMSLMNSSIFFGSTVEIFNIFDTMQEKSTEQYFASRPISKIVRDLARRSWKHSQPKETIGFMLVPDQATFFRTTNTHVLMEANRYFMKLQAQEKGTSGAQQNKDKLAATVGLDSLVGEGTTLDERTHVKRTVVGNDCVIGKRVKLTGCLLLNNVTIEDDVQLENCIVGHDVRIQTKLKLVHCNVESTHDVVKGTQAKNETLHCLSLEGLIEGDESAIESDSDDDDDDDESSYDEYDGEFDDNDDGLFGY</sequence>
<dbReference type="RefSeq" id="XP_043050363.1">
    <property type="nucleotide sequence ID" value="XM_043195166.1"/>
</dbReference>
<comment type="caution">
    <text evidence="11">The sequence shown here is derived from an EMBL/GenBank/DDBJ whole genome shotgun (WGS) entry which is preliminary data.</text>
</comment>
<dbReference type="GO" id="GO:0005829">
    <property type="term" value="C:cytosol"/>
    <property type="evidence" value="ECO:0007669"/>
    <property type="project" value="UniProtKB-SubCell"/>
</dbReference>
<evidence type="ECO:0000256" key="7">
    <source>
        <dbReference type="ARBA" id="ARBA00044229"/>
    </source>
</evidence>
<feature type="domain" description="EIF2B subunit epsilon/gamma LbH" evidence="10">
    <location>
        <begin position="330"/>
        <end position="405"/>
    </location>
</feature>
<evidence type="ECO:0000256" key="2">
    <source>
        <dbReference type="ARBA" id="ARBA00007878"/>
    </source>
</evidence>
<evidence type="ECO:0000313" key="11">
    <source>
        <dbReference type="EMBL" id="KAG7194816.1"/>
    </source>
</evidence>
<dbReference type="InterPro" id="IPR029044">
    <property type="entry name" value="Nucleotide-diphossugar_trans"/>
</dbReference>
<proteinExistence type="inferred from homology"/>
<evidence type="ECO:0000256" key="1">
    <source>
        <dbReference type="ARBA" id="ARBA00004514"/>
    </source>
</evidence>
<feature type="region of interest" description="Disordered" evidence="9">
    <location>
        <begin position="437"/>
        <end position="472"/>
    </location>
</feature>
<dbReference type="OrthoDB" id="10250549at2759"/>
<dbReference type="InterPro" id="IPR056764">
    <property type="entry name" value="LbH_EIF2B3/5"/>
</dbReference>
<reference evidence="11" key="1">
    <citation type="submission" date="2021-03" db="EMBL/GenBank/DDBJ databases">
        <authorList>
            <person name="Palmer J.M."/>
        </authorList>
    </citation>
    <scope>NUCLEOTIDE SEQUENCE</scope>
    <source>
        <strain evidence="11">ARV_011</strain>
    </source>
</reference>
<dbReference type="GeneID" id="66117871"/>